<organism evidence="3 4">
    <name type="scientific">Alkaliphilus hydrothermalis</name>
    <dbReference type="NCBI Taxonomy" id="1482730"/>
    <lineage>
        <taxon>Bacteria</taxon>
        <taxon>Bacillati</taxon>
        <taxon>Bacillota</taxon>
        <taxon>Clostridia</taxon>
        <taxon>Peptostreptococcales</taxon>
        <taxon>Natronincolaceae</taxon>
        <taxon>Alkaliphilus</taxon>
    </lineage>
</organism>
<keyword evidence="4" id="KW-1185">Reference proteome</keyword>
<dbReference type="Pfam" id="PF26273">
    <property type="entry name" value="Gly_zipper"/>
    <property type="match status" value="1"/>
</dbReference>
<dbReference type="Proteomes" id="UP001314796">
    <property type="component" value="Unassembled WGS sequence"/>
</dbReference>
<keyword evidence="1" id="KW-0812">Transmembrane</keyword>
<feature type="domain" description="Glycine zipper-like" evidence="2">
    <location>
        <begin position="12"/>
        <end position="43"/>
    </location>
</feature>
<evidence type="ECO:0000313" key="3">
    <source>
        <dbReference type="EMBL" id="MBM7616029.1"/>
    </source>
</evidence>
<evidence type="ECO:0000256" key="1">
    <source>
        <dbReference type="SAM" id="Phobius"/>
    </source>
</evidence>
<dbReference type="InterPro" id="IPR058598">
    <property type="entry name" value="Gly_zipper-like_dom"/>
</dbReference>
<feature type="transmembrane region" description="Helical" evidence="1">
    <location>
        <begin position="12"/>
        <end position="43"/>
    </location>
</feature>
<dbReference type="RefSeq" id="WP_204403850.1">
    <property type="nucleotide sequence ID" value="NZ_JAFBEE010000022.1"/>
</dbReference>
<evidence type="ECO:0000259" key="2">
    <source>
        <dbReference type="Pfam" id="PF26273"/>
    </source>
</evidence>
<comment type="caution">
    <text evidence="3">The sequence shown here is derived from an EMBL/GenBank/DDBJ whole genome shotgun (WGS) entry which is preliminary data.</text>
</comment>
<name>A0ABS2NTX6_9FIRM</name>
<gene>
    <name evidence="3" type="ORF">JOC73_002605</name>
</gene>
<dbReference type="EMBL" id="JAFBEE010000022">
    <property type="protein sequence ID" value="MBM7616029.1"/>
    <property type="molecule type" value="Genomic_DNA"/>
</dbReference>
<proteinExistence type="predicted"/>
<protein>
    <submittedName>
        <fullName evidence="3">MFS superfamily sulfate permease-like transporter</fullName>
    </submittedName>
</protein>
<keyword evidence="1" id="KW-0472">Membrane</keyword>
<reference evidence="3 4" key="1">
    <citation type="submission" date="2021-01" db="EMBL/GenBank/DDBJ databases">
        <title>Genomic Encyclopedia of Type Strains, Phase IV (KMG-IV): sequencing the most valuable type-strain genomes for metagenomic binning, comparative biology and taxonomic classification.</title>
        <authorList>
            <person name="Goeker M."/>
        </authorList>
    </citation>
    <scope>NUCLEOTIDE SEQUENCE [LARGE SCALE GENOMIC DNA]</scope>
    <source>
        <strain evidence="3 4">DSM 25890</strain>
    </source>
</reference>
<accession>A0ABS2NTX6</accession>
<sequence length="48" mass="5209">MNMKEKEKINFITLGICLGTSFGVVFNNIPIGIVIGILGGFVLNNLKK</sequence>
<keyword evidence="1" id="KW-1133">Transmembrane helix</keyword>
<evidence type="ECO:0000313" key="4">
    <source>
        <dbReference type="Proteomes" id="UP001314796"/>
    </source>
</evidence>